<name>A0AAD1W2F5_PELCU</name>
<feature type="compositionally biased region" description="Basic and acidic residues" evidence="1">
    <location>
        <begin position="95"/>
        <end position="107"/>
    </location>
</feature>
<evidence type="ECO:0000313" key="4">
    <source>
        <dbReference type="Proteomes" id="UP001295444"/>
    </source>
</evidence>
<dbReference type="Pfam" id="PF00932">
    <property type="entry name" value="LTD"/>
    <property type="match status" value="1"/>
</dbReference>
<organism evidence="3 4">
    <name type="scientific">Pelobates cultripes</name>
    <name type="common">Western spadefoot toad</name>
    <dbReference type="NCBI Taxonomy" id="61616"/>
    <lineage>
        <taxon>Eukaryota</taxon>
        <taxon>Metazoa</taxon>
        <taxon>Chordata</taxon>
        <taxon>Craniata</taxon>
        <taxon>Vertebrata</taxon>
        <taxon>Euteleostomi</taxon>
        <taxon>Amphibia</taxon>
        <taxon>Batrachia</taxon>
        <taxon>Anura</taxon>
        <taxon>Pelobatoidea</taxon>
        <taxon>Pelobatidae</taxon>
        <taxon>Pelobates</taxon>
    </lineage>
</organism>
<dbReference type="GO" id="GO:0005635">
    <property type="term" value="C:nuclear envelope"/>
    <property type="evidence" value="ECO:0007669"/>
    <property type="project" value="TreeGrafter"/>
</dbReference>
<feature type="compositionally biased region" description="Low complexity" evidence="1">
    <location>
        <begin position="128"/>
        <end position="145"/>
    </location>
</feature>
<feature type="region of interest" description="Disordered" evidence="1">
    <location>
        <begin position="78"/>
        <end position="156"/>
    </location>
</feature>
<gene>
    <name evidence="3" type="ORF">PECUL_23A027992</name>
</gene>
<feature type="domain" description="LTD" evidence="2">
    <location>
        <begin position="151"/>
        <end position="285"/>
    </location>
</feature>
<dbReference type="PANTHER" id="PTHR47012:SF1">
    <property type="entry name" value="LAMIN TAIL DOMAIN-CONTAINING PROTEIN 1"/>
    <property type="match status" value="1"/>
</dbReference>
<dbReference type="InterPro" id="IPR001322">
    <property type="entry name" value="Lamin_tail_dom"/>
</dbReference>
<dbReference type="GO" id="GO:0005737">
    <property type="term" value="C:cytoplasm"/>
    <property type="evidence" value="ECO:0007669"/>
    <property type="project" value="TreeGrafter"/>
</dbReference>
<feature type="region of interest" description="Disordered" evidence="1">
    <location>
        <begin position="29"/>
        <end position="48"/>
    </location>
</feature>
<dbReference type="Proteomes" id="UP001295444">
    <property type="component" value="Chromosome 03"/>
</dbReference>
<reference evidence="3" key="1">
    <citation type="submission" date="2022-03" db="EMBL/GenBank/DDBJ databases">
        <authorList>
            <person name="Alioto T."/>
            <person name="Alioto T."/>
            <person name="Gomez Garrido J."/>
        </authorList>
    </citation>
    <scope>NUCLEOTIDE SEQUENCE</scope>
</reference>
<dbReference type="InterPro" id="IPR036415">
    <property type="entry name" value="Lamin_tail_dom_sf"/>
</dbReference>
<evidence type="ECO:0000256" key="1">
    <source>
        <dbReference type="SAM" id="MobiDB-lite"/>
    </source>
</evidence>
<keyword evidence="4" id="KW-1185">Reference proteome</keyword>
<evidence type="ECO:0000259" key="2">
    <source>
        <dbReference type="PROSITE" id="PS51841"/>
    </source>
</evidence>
<accession>A0AAD1W2F5</accession>
<dbReference type="EMBL" id="OW240914">
    <property type="protein sequence ID" value="CAH2278482.1"/>
    <property type="molecule type" value="Genomic_DNA"/>
</dbReference>
<dbReference type="PROSITE" id="PS51841">
    <property type="entry name" value="LTD"/>
    <property type="match status" value="1"/>
</dbReference>
<evidence type="ECO:0000313" key="3">
    <source>
        <dbReference type="EMBL" id="CAH2278482.1"/>
    </source>
</evidence>
<protein>
    <recommendedName>
        <fullName evidence="2">LTD domain-containing protein</fullName>
    </recommendedName>
</protein>
<dbReference type="Gene3D" id="2.60.40.1260">
    <property type="entry name" value="Lamin Tail domain"/>
    <property type="match status" value="1"/>
</dbReference>
<sequence>MKELDNIQKANLGLRSELDVLKSLLEEEEEQMSNTRMQSPLIPHPSHPLTNSFPSSMYSAASEFAKSCLLDSSETFTPLNSGDSSETLKSSTSAAEDKHSEHRESLQRMDPPPLLNGLSLGEGEVRDSITSMKKTSSSKIINKNSHQADTDHKSATASSLGNLKIAEVNGKFVRIINASPEEEEDIGGYILQQNVCGHPVSVYRFPPKIRITAGCAVTVWAATANAPHNPPSDFLWKELKTFITERRCTTILSNANGHVSLSSFKNKMEGMFFTPQIELVSGRVL</sequence>
<dbReference type="AlphaFoldDB" id="A0AAD1W2F5"/>
<dbReference type="InterPro" id="IPR042840">
    <property type="entry name" value="LMNTD1"/>
</dbReference>
<dbReference type="SUPFAM" id="SSF74853">
    <property type="entry name" value="Lamin A/C globular tail domain"/>
    <property type="match status" value="1"/>
</dbReference>
<proteinExistence type="predicted"/>
<feature type="compositionally biased region" description="Polar residues" evidence="1">
    <location>
        <begin position="78"/>
        <end position="94"/>
    </location>
</feature>
<dbReference type="PANTHER" id="PTHR47012">
    <property type="entry name" value="LAMIN TAIL DOMAIN-CONTAINING PROTEIN 1"/>
    <property type="match status" value="1"/>
</dbReference>